<name>A0A563F2F9_9PSEU</name>
<evidence type="ECO:0000313" key="7">
    <source>
        <dbReference type="EMBL" id="TWP54002.1"/>
    </source>
</evidence>
<keyword evidence="5" id="KW-0067">ATP-binding</keyword>
<dbReference type="InterPro" id="IPR008271">
    <property type="entry name" value="Ser/Thr_kinase_AS"/>
</dbReference>
<keyword evidence="1" id="KW-0723">Serine/threonine-protein kinase</keyword>
<gene>
    <name evidence="7" type="ORF">FKR81_00035</name>
</gene>
<evidence type="ECO:0000256" key="1">
    <source>
        <dbReference type="ARBA" id="ARBA00022527"/>
    </source>
</evidence>
<dbReference type="PANTHER" id="PTHR24350">
    <property type="entry name" value="SERINE/THREONINE-PROTEIN KINASE IAL-RELATED"/>
    <property type="match status" value="1"/>
</dbReference>
<reference evidence="7 8" key="1">
    <citation type="submission" date="2019-07" db="EMBL/GenBank/DDBJ databases">
        <title>Lentzea xizangensis sp. nov., isolated from Qinghai-Tibetan Plateau Soils.</title>
        <authorList>
            <person name="Huang J."/>
        </authorList>
    </citation>
    <scope>NUCLEOTIDE SEQUENCE [LARGE SCALE GENOMIC DNA]</scope>
    <source>
        <strain evidence="7 8">FXJ1.1311</strain>
    </source>
</reference>
<evidence type="ECO:0000313" key="8">
    <source>
        <dbReference type="Proteomes" id="UP000316639"/>
    </source>
</evidence>
<keyword evidence="2" id="KW-0808">Transferase</keyword>
<keyword evidence="4 7" id="KW-0418">Kinase</keyword>
<dbReference type="SMART" id="SM00220">
    <property type="entry name" value="S_TKc"/>
    <property type="match status" value="1"/>
</dbReference>
<dbReference type="Pfam" id="PF00069">
    <property type="entry name" value="Pkinase"/>
    <property type="match status" value="1"/>
</dbReference>
<proteinExistence type="predicted"/>
<protein>
    <submittedName>
        <fullName evidence="7">Protein kinase</fullName>
    </submittedName>
</protein>
<dbReference type="Proteomes" id="UP000316639">
    <property type="component" value="Unassembled WGS sequence"/>
</dbReference>
<dbReference type="Gene3D" id="1.10.510.10">
    <property type="entry name" value="Transferase(Phosphotransferase) domain 1"/>
    <property type="match status" value="1"/>
</dbReference>
<dbReference type="PROSITE" id="PS50011">
    <property type="entry name" value="PROTEIN_KINASE_DOM"/>
    <property type="match status" value="1"/>
</dbReference>
<evidence type="ECO:0000256" key="2">
    <source>
        <dbReference type="ARBA" id="ARBA00022679"/>
    </source>
</evidence>
<dbReference type="InterPro" id="IPR030616">
    <property type="entry name" value="Aur-like"/>
</dbReference>
<dbReference type="RefSeq" id="WP_146348785.1">
    <property type="nucleotide sequence ID" value="NZ_VOBR01000001.1"/>
</dbReference>
<evidence type="ECO:0000259" key="6">
    <source>
        <dbReference type="PROSITE" id="PS50011"/>
    </source>
</evidence>
<evidence type="ECO:0000256" key="4">
    <source>
        <dbReference type="ARBA" id="ARBA00022777"/>
    </source>
</evidence>
<dbReference type="GO" id="GO:0005524">
    <property type="term" value="F:ATP binding"/>
    <property type="evidence" value="ECO:0007669"/>
    <property type="project" value="UniProtKB-KW"/>
</dbReference>
<comment type="caution">
    <text evidence="7">The sequence shown here is derived from an EMBL/GenBank/DDBJ whole genome shotgun (WGS) entry which is preliminary data.</text>
</comment>
<keyword evidence="8" id="KW-1185">Reference proteome</keyword>
<dbReference type="PROSITE" id="PS00108">
    <property type="entry name" value="PROTEIN_KINASE_ST"/>
    <property type="match status" value="1"/>
</dbReference>
<evidence type="ECO:0000256" key="5">
    <source>
        <dbReference type="ARBA" id="ARBA00022840"/>
    </source>
</evidence>
<dbReference type="GO" id="GO:0004674">
    <property type="term" value="F:protein serine/threonine kinase activity"/>
    <property type="evidence" value="ECO:0007669"/>
    <property type="project" value="UniProtKB-KW"/>
</dbReference>
<dbReference type="SUPFAM" id="SSF56112">
    <property type="entry name" value="Protein kinase-like (PK-like)"/>
    <property type="match status" value="1"/>
</dbReference>
<sequence>MPMAADQAVRLVDQVAQAVQALHRAGVIHRDIKPVNVLLTSDGRALLTDFGVAEPPLDSMTVHGLTQDSHWLHSVGAPAEPAPPAGTYAYMAPEQWRGETVDARADVYGLGGLLFSALTASPPFTSRTLPELVYAVILSRHTRSQRDSSPGLRHRTGDGP</sequence>
<dbReference type="InterPro" id="IPR011009">
    <property type="entry name" value="Kinase-like_dom_sf"/>
</dbReference>
<organism evidence="7 8">
    <name type="scientific">Lentzea tibetensis</name>
    <dbReference type="NCBI Taxonomy" id="2591470"/>
    <lineage>
        <taxon>Bacteria</taxon>
        <taxon>Bacillati</taxon>
        <taxon>Actinomycetota</taxon>
        <taxon>Actinomycetes</taxon>
        <taxon>Pseudonocardiales</taxon>
        <taxon>Pseudonocardiaceae</taxon>
        <taxon>Lentzea</taxon>
    </lineage>
</organism>
<dbReference type="EMBL" id="VOBR01000001">
    <property type="protein sequence ID" value="TWP54002.1"/>
    <property type="molecule type" value="Genomic_DNA"/>
</dbReference>
<evidence type="ECO:0000256" key="3">
    <source>
        <dbReference type="ARBA" id="ARBA00022741"/>
    </source>
</evidence>
<accession>A0A563F2F9</accession>
<keyword evidence="3" id="KW-0547">Nucleotide-binding</keyword>
<feature type="domain" description="Protein kinase" evidence="6">
    <location>
        <begin position="1"/>
        <end position="160"/>
    </location>
</feature>
<dbReference type="InterPro" id="IPR000719">
    <property type="entry name" value="Prot_kinase_dom"/>
</dbReference>
<dbReference type="OrthoDB" id="5622056at2"/>
<dbReference type="AlphaFoldDB" id="A0A563F2F9"/>